<dbReference type="GO" id="GO:0070819">
    <property type="term" value="F:menaquinone-dependent protoporphyrinogen oxidase activity"/>
    <property type="evidence" value="ECO:0007669"/>
    <property type="project" value="TreeGrafter"/>
</dbReference>
<dbReference type="EMBL" id="WSLF01000013">
    <property type="protein sequence ID" value="KAE9631225.1"/>
    <property type="molecule type" value="Genomic_DNA"/>
</dbReference>
<dbReference type="InterPro" id="IPR052200">
    <property type="entry name" value="Protoporphyrinogen_IX_DH"/>
</dbReference>
<keyword evidence="3" id="KW-1185">Reference proteome</keyword>
<dbReference type="PANTHER" id="PTHR38030:SF2">
    <property type="entry name" value="PROTOPORPHYRINOGEN IX DEHYDROGENASE [QUINONE]"/>
    <property type="match status" value="1"/>
</dbReference>
<reference evidence="2 3" key="1">
    <citation type="submission" date="2019-12" db="EMBL/GenBank/DDBJ databases">
        <title>Defluviitalea raffinosedens, isolated from a biogas fermenter, genome sequencing and characterization.</title>
        <authorList>
            <person name="Rettenmaier R."/>
            <person name="Schneider M."/>
            <person name="Neuhaus K."/>
            <person name="Liebl W."/>
            <person name="Zverlov V."/>
        </authorList>
    </citation>
    <scope>NUCLEOTIDE SEQUENCE [LARGE SCALE GENOMIC DNA]</scope>
    <source>
        <strain evidence="2 3">249c-K6</strain>
    </source>
</reference>
<organism evidence="2 3">
    <name type="scientific">Defluviitalea raffinosedens</name>
    <dbReference type="NCBI Taxonomy" id="1450156"/>
    <lineage>
        <taxon>Bacteria</taxon>
        <taxon>Bacillati</taxon>
        <taxon>Bacillota</taxon>
        <taxon>Clostridia</taxon>
        <taxon>Lachnospirales</taxon>
        <taxon>Defluviitaleaceae</taxon>
        <taxon>Defluviitalea</taxon>
    </lineage>
</organism>
<dbReference type="SUPFAM" id="SSF52218">
    <property type="entry name" value="Flavoproteins"/>
    <property type="match status" value="1"/>
</dbReference>
<dbReference type="RefSeq" id="WP_158741375.1">
    <property type="nucleotide sequence ID" value="NZ_WSLF01000013.1"/>
</dbReference>
<dbReference type="OrthoDB" id="4564047at2"/>
<dbReference type="AlphaFoldDB" id="A0A7C8LDA4"/>
<proteinExistence type="predicted"/>
<sequence length="151" mass="16928">METAILFESYHHGNTKKICDAIGQKYGITLIDARGPIEDLEKYDLIGLASGVAYGKYYKTITDVIRNKLPHNKNVFFIYTCGNPNKDYSMQVKEIAAGKNCTILGVYGCKGYDTYGPLKLIGGINKENPTADEINEAIKFFENILRRCTDE</sequence>
<dbReference type="Proteomes" id="UP000483018">
    <property type="component" value="Unassembled WGS sequence"/>
</dbReference>
<feature type="domain" description="Flavodoxin" evidence="1">
    <location>
        <begin position="5"/>
        <end position="87"/>
    </location>
</feature>
<dbReference type="InterPro" id="IPR026816">
    <property type="entry name" value="Flavodoxin_dom"/>
</dbReference>
<gene>
    <name evidence="2" type="ORF">GND95_11900</name>
</gene>
<evidence type="ECO:0000259" key="1">
    <source>
        <dbReference type="Pfam" id="PF12724"/>
    </source>
</evidence>
<evidence type="ECO:0000313" key="2">
    <source>
        <dbReference type="EMBL" id="KAE9631225.1"/>
    </source>
</evidence>
<dbReference type="GO" id="GO:0010181">
    <property type="term" value="F:FMN binding"/>
    <property type="evidence" value="ECO:0007669"/>
    <property type="project" value="TreeGrafter"/>
</dbReference>
<comment type="caution">
    <text evidence="2">The sequence shown here is derived from an EMBL/GenBank/DDBJ whole genome shotgun (WGS) entry which is preliminary data.</text>
</comment>
<dbReference type="InterPro" id="IPR029039">
    <property type="entry name" value="Flavoprotein-like_sf"/>
</dbReference>
<dbReference type="Pfam" id="PF12724">
    <property type="entry name" value="Flavodoxin_5"/>
    <property type="match status" value="1"/>
</dbReference>
<dbReference type="PANTHER" id="PTHR38030">
    <property type="entry name" value="PROTOPORPHYRINOGEN IX DEHYDROGENASE [MENAQUINONE]"/>
    <property type="match status" value="1"/>
</dbReference>
<accession>A0A7C8LDA4</accession>
<evidence type="ECO:0000313" key="3">
    <source>
        <dbReference type="Proteomes" id="UP000483018"/>
    </source>
</evidence>
<protein>
    <submittedName>
        <fullName evidence="2">Flavodoxin</fullName>
    </submittedName>
</protein>
<name>A0A7C8LDA4_9FIRM</name>
<dbReference type="GO" id="GO:0006783">
    <property type="term" value="P:heme biosynthetic process"/>
    <property type="evidence" value="ECO:0007669"/>
    <property type="project" value="TreeGrafter"/>
</dbReference>
<dbReference type="Gene3D" id="3.40.50.360">
    <property type="match status" value="1"/>
</dbReference>